<feature type="non-terminal residue" evidence="1">
    <location>
        <position position="1"/>
    </location>
</feature>
<sequence length="57" mass="6897">LESLPEESLQLSSLSQLYIKNCPLIWEKYKEGGERWHTIRHIPEVWTDSLEQYKQHE</sequence>
<dbReference type="EMBL" id="LXQA010726376">
    <property type="protein sequence ID" value="MCI67898.1"/>
    <property type="molecule type" value="Genomic_DNA"/>
</dbReference>
<comment type="caution">
    <text evidence="1">The sequence shown here is derived from an EMBL/GenBank/DDBJ whole genome shotgun (WGS) entry which is preliminary data.</text>
</comment>
<protein>
    <submittedName>
        <fullName evidence="1">NBS-LRR disease resistance protein</fullName>
    </submittedName>
</protein>
<dbReference type="Proteomes" id="UP000265520">
    <property type="component" value="Unassembled WGS sequence"/>
</dbReference>
<accession>A0A392U458</accession>
<evidence type="ECO:0000313" key="1">
    <source>
        <dbReference type="EMBL" id="MCI67898.1"/>
    </source>
</evidence>
<keyword evidence="2" id="KW-1185">Reference proteome</keyword>
<reference evidence="1 2" key="1">
    <citation type="journal article" date="2018" name="Front. Plant Sci.">
        <title>Red Clover (Trifolium pratense) and Zigzag Clover (T. medium) - A Picture of Genomic Similarities and Differences.</title>
        <authorList>
            <person name="Dluhosova J."/>
            <person name="Istvanek J."/>
            <person name="Nedelnik J."/>
            <person name="Repkova J."/>
        </authorList>
    </citation>
    <scope>NUCLEOTIDE SEQUENCE [LARGE SCALE GENOMIC DNA]</scope>
    <source>
        <strain evidence="2">cv. 10/8</strain>
        <tissue evidence="1">Leaf</tissue>
    </source>
</reference>
<evidence type="ECO:0000313" key="2">
    <source>
        <dbReference type="Proteomes" id="UP000265520"/>
    </source>
</evidence>
<proteinExistence type="predicted"/>
<name>A0A392U458_9FABA</name>
<organism evidence="1 2">
    <name type="scientific">Trifolium medium</name>
    <dbReference type="NCBI Taxonomy" id="97028"/>
    <lineage>
        <taxon>Eukaryota</taxon>
        <taxon>Viridiplantae</taxon>
        <taxon>Streptophyta</taxon>
        <taxon>Embryophyta</taxon>
        <taxon>Tracheophyta</taxon>
        <taxon>Spermatophyta</taxon>
        <taxon>Magnoliopsida</taxon>
        <taxon>eudicotyledons</taxon>
        <taxon>Gunneridae</taxon>
        <taxon>Pentapetalae</taxon>
        <taxon>rosids</taxon>
        <taxon>fabids</taxon>
        <taxon>Fabales</taxon>
        <taxon>Fabaceae</taxon>
        <taxon>Papilionoideae</taxon>
        <taxon>50 kb inversion clade</taxon>
        <taxon>NPAAA clade</taxon>
        <taxon>Hologalegina</taxon>
        <taxon>IRL clade</taxon>
        <taxon>Trifolieae</taxon>
        <taxon>Trifolium</taxon>
    </lineage>
</organism>
<dbReference type="AlphaFoldDB" id="A0A392U458"/>